<accession>A0AA39ZJ72</accession>
<evidence type="ECO:0000256" key="2">
    <source>
        <dbReference type="SAM" id="SignalP"/>
    </source>
</evidence>
<evidence type="ECO:0000313" key="4">
    <source>
        <dbReference type="Proteomes" id="UP001174997"/>
    </source>
</evidence>
<feature type="chain" id="PRO_5041443302" evidence="2">
    <location>
        <begin position="22"/>
        <end position="192"/>
    </location>
</feature>
<dbReference type="Proteomes" id="UP001174997">
    <property type="component" value="Unassembled WGS sequence"/>
</dbReference>
<evidence type="ECO:0000313" key="3">
    <source>
        <dbReference type="EMBL" id="KAK0672063.1"/>
    </source>
</evidence>
<proteinExistence type="predicted"/>
<keyword evidence="4" id="KW-1185">Reference proteome</keyword>
<sequence length="192" mass="19522">MKSNSTLLLSLALSLAALTTATPLPKQGLVTNLNKRSEPSSGHTRSSSSSSSSSASSSDGELRDPTFIPDAGTDSDGSSRSNSPVNRGGNNNNQQQQSEGSGRTNSGLSYTDPRTSQNPNQGSQQSQQSSNQASTVRDSRGDTVDSASFQMTDHNGGGGGSTQATSEEDDGLTDADADGSTVTITGSQGSQA</sequence>
<evidence type="ECO:0000256" key="1">
    <source>
        <dbReference type="SAM" id="MobiDB-lite"/>
    </source>
</evidence>
<keyword evidence="2" id="KW-0732">Signal</keyword>
<name>A0AA39ZJ72_9PEZI</name>
<dbReference type="AlphaFoldDB" id="A0AA39ZJ72"/>
<gene>
    <name evidence="3" type="ORF">QBC41DRAFT_300027</name>
</gene>
<feature type="compositionally biased region" description="Low complexity" evidence="1">
    <location>
        <begin position="116"/>
        <end position="134"/>
    </location>
</feature>
<feature type="compositionally biased region" description="Acidic residues" evidence="1">
    <location>
        <begin position="166"/>
        <end position="177"/>
    </location>
</feature>
<reference evidence="3" key="1">
    <citation type="submission" date="2023-06" db="EMBL/GenBank/DDBJ databases">
        <title>Genome-scale phylogeny and comparative genomics of the fungal order Sordariales.</title>
        <authorList>
            <consortium name="Lawrence Berkeley National Laboratory"/>
            <person name="Hensen N."/>
            <person name="Bonometti L."/>
            <person name="Westerberg I."/>
            <person name="Brannstrom I.O."/>
            <person name="Guillou S."/>
            <person name="Cros-Aarteil S."/>
            <person name="Calhoun S."/>
            <person name="Haridas S."/>
            <person name="Kuo A."/>
            <person name="Mondo S."/>
            <person name="Pangilinan J."/>
            <person name="Riley R."/>
            <person name="Labutti K."/>
            <person name="Andreopoulos B."/>
            <person name="Lipzen A."/>
            <person name="Chen C."/>
            <person name="Yanf M."/>
            <person name="Daum C."/>
            <person name="Ng V."/>
            <person name="Clum A."/>
            <person name="Steindorff A."/>
            <person name="Ohm R."/>
            <person name="Martin F."/>
            <person name="Silar P."/>
            <person name="Natvig D."/>
            <person name="Lalanne C."/>
            <person name="Gautier V."/>
            <person name="Ament-Velasquez S.L."/>
            <person name="Kruys A."/>
            <person name="Hutchinson M.I."/>
            <person name="Powell A.J."/>
            <person name="Barry K."/>
            <person name="Miller A.N."/>
            <person name="Grigoriev I.V."/>
            <person name="Debuchy R."/>
            <person name="Gladieux P."/>
            <person name="Thoren M.H."/>
            <person name="Johannesson H."/>
        </authorList>
    </citation>
    <scope>NUCLEOTIDE SEQUENCE</scope>
    <source>
        <strain evidence="3">CBS 307.81</strain>
    </source>
</reference>
<protein>
    <submittedName>
        <fullName evidence="3">Uncharacterized protein</fullName>
    </submittedName>
</protein>
<feature type="compositionally biased region" description="Low complexity" evidence="1">
    <location>
        <begin position="39"/>
        <end position="58"/>
    </location>
</feature>
<dbReference type="EMBL" id="JAULSY010000016">
    <property type="protein sequence ID" value="KAK0672063.1"/>
    <property type="molecule type" value="Genomic_DNA"/>
</dbReference>
<feature type="compositionally biased region" description="Polar residues" evidence="1">
    <location>
        <begin position="104"/>
        <end position="115"/>
    </location>
</feature>
<feature type="compositionally biased region" description="Polar residues" evidence="1">
    <location>
        <begin position="180"/>
        <end position="192"/>
    </location>
</feature>
<feature type="signal peptide" evidence="2">
    <location>
        <begin position="1"/>
        <end position="21"/>
    </location>
</feature>
<organism evidence="3 4">
    <name type="scientific">Cercophora samala</name>
    <dbReference type="NCBI Taxonomy" id="330535"/>
    <lineage>
        <taxon>Eukaryota</taxon>
        <taxon>Fungi</taxon>
        <taxon>Dikarya</taxon>
        <taxon>Ascomycota</taxon>
        <taxon>Pezizomycotina</taxon>
        <taxon>Sordariomycetes</taxon>
        <taxon>Sordariomycetidae</taxon>
        <taxon>Sordariales</taxon>
        <taxon>Lasiosphaeriaceae</taxon>
        <taxon>Cercophora</taxon>
    </lineage>
</organism>
<feature type="compositionally biased region" description="Low complexity" evidence="1">
    <location>
        <begin position="78"/>
        <end position="103"/>
    </location>
</feature>
<comment type="caution">
    <text evidence="3">The sequence shown here is derived from an EMBL/GenBank/DDBJ whole genome shotgun (WGS) entry which is preliminary data.</text>
</comment>
<feature type="region of interest" description="Disordered" evidence="1">
    <location>
        <begin position="21"/>
        <end position="192"/>
    </location>
</feature>